<dbReference type="PROSITE" id="PS51725">
    <property type="entry name" value="ABM"/>
    <property type="match status" value="1"/>
</dbReference>
<keyword evidence="4" id="KW-0503">Monooxygenase</keyword>
<sequence length="204" mass="22814">MSVHADSTTSDPSLTAAPPTGTGITLVVTERVRRSQLEAYEAWARRLHALQAGQPGFVGLHVLRDLSGPVAEYVTLVRFRDRQALEAWRATPGYREALTELDRFTAGEVEYREAQGLEAWFDRPSRLPAPPLWKNVVVGVVGVYPLIMLFAWLLRPVTADWPGWAATLATATLSTIFLNWPVLPLLSRALRPWLYPAQRVDRDS</sequence>
<dbReference type="OrthoDB" id="67226at2"/>
<feature type="region of interest" description="Disordered" evidence="1">
    <location>
        <begin position="1"/>
        <end position="21"/>
    </location>
</feature>
<comment type="caution">
    <text evidence="4">The sequence shown here is derived from an EMBL/GenBank/DDBJ whole genome shotgun (WGS) entry which is preliminary data.</text>
</comment>
<evidence type="ECO:0000313" key="5">
    <source>
        <dbReference type="Proteomes" id="UP000197208"/>
    </source>
</evidence>
<keyword evidence="4" id="KW-0560">Oxidoreductase</keyword>
<dbReference type="PANTHER" id="PTHR40057:SF1">
    <property type="entry name" value="SLR1162 PROTEIN"/>
    <property type="match status" value="1"/>
</dbReference>
<dbReference type="EMBL" id="NHMK01000030">
    <property type="protein sequence ID" value="OWL93960.1"/>
    <property type="molecule type" value="Genomic_DNA"/>
</dbReference>
<dbReference type="RefSeq" id="WP_088249996.1">
    <property type="nucleotide sequence ID" value="NZ_BNAM01000001.1"/>
</dbReference>
<feature type="transmembrane region" description="Helical" evidence="2">
    <location>
        <begin position="132"/>
        <end position="155"/>
    </location>
</feature>
<feature type="domain" description="ABM" evidence="3">
    <location>
        <begin position="24"/>
        <end position="114"/>
    </location>
</feature>
<evidence type="ECO:0000256" key="1">
    <source>
        <dbReference type="SAM" id="MobiDB-lite"/>
    </source>
</evidence>
<keyword evidence="2" id="KW-0812">Transmembrane</keyword>
<protein>
    <submittedName>
        <fullName evidence="4">Antibiotic biosynthesis monooxygenase</fullName>
    </submittedName>
</protein>
<gene>
    <name evidence="4" type="ORF">CBQ26_18015</name>
</gene>
<evidence type="ECO:0000313" key="4">
    <source>
        <dbReference type="EMBL" id="OWL93960.1"/>
    </source>
</evidence>
<keyword evidence="2" id="KW-1133">Transmembrane helix</keyword>
<reference evidence="4 5" key="1">
    <citation type="submission" date="2017-05" db="EMBL/GenBank/DDBJ databases">
        <title>De novo genome assembly of Deniococcus indicus strain DR1.</title>
        <authorList>
            <person name="Chauhan D."/>
            <person name="Yennamalli R.M."/>
            <person name="Priyadarshini R."/>
        </authorList>
    </citation>
    <scope>NUCLEOTIDE SEQUENCE [LARGE SCALE GENOMIC DNA]</scope>
    <source>
        <strain evidence="4 5">DR1</strain>
    </source>
</reference>
<proteinExistence type="predicted"/>
<dbReference type="SUPFAM" id="SSF54909">
    <property type="entry name" value="Dimeric alpha+beta barrel"/>
    <property type="match status" value="1"/>
</dbReference>
<dbReference type="InterPro" id="IPR011008">
    <property type="entry name" value="Dimeric_a/b-barrel"/>
</dbReference>
<dbReference type="PANTHER" id="PTHR40057">
    <property type="entry name" value="SLR1162 PROTEIN"/>
    <property type="match status" value="1"/>
</dbReference>
<dbReference type="InterPro" id="IPR038762">
    <property type="entry name" value="ABM_predict"/>
</dbReference>
<feature type="compositionally biased region" description="Polar residues" evidence="1">
    <location>
        <begin position="1"/>
        <end position="13"/>
    </location>
</feature>
<feature type="transmembrane region" description="Helical" evidence="2">
    <location>
        <begin position="161"/>
        <end position="183"/>
    </location>
</feature>
<dbReference type="InterPro" id="IPR007138">
    <property type="entry name" value="ABM_dom"/>
</dbReference>
<dbReference type="AlphaFoldDB" id="A0A246BFK9"/>
<dbReference type="GO" id="GO:0004497">
    <property type="term" value="F:monooxygenase activity"/>
    <property type="evidence" value="ECO:0007669"/>
    <property type="project" value="UniProtKB-KW"/>
</dbReference>
<organism evidence="4 5">
    <name type="scientific">Deinococcus indicus</name>
    <dbReference type="NCBI Taxonomy" id="223556"/>
    <lineage>
        <taxon>Bacteria</taxon>
        <taxon>Thermotogati</taxon>
        <taxon>Deinococcota</taxon>
        <taxon>Deinococci</taxon>
        <taxon>Deinococcales</taxon>
        <taxon>Deinococcaceae</taxon>
        <taxon>Deinococcus</taxon>
    </lineage>
</organism>
<keyword evidence="5" id="KW-1185">Reference proteome</keyword>
<dbReference type="Proteomes" id="UP000197208">
    <property type="component" value="Unassembled WGS sequence"/>
</dbReference>
<name>A0A246BFK9_9DEIO</name>
<dbReference type="Pfam" id="PF03992">
    <property type="entry name" value="ABM"/>
    <property type="match status" value="1"/>
</dbReference>
<accession>A0A246BFK9</accession>
<keyword evidence="2" id="KW-0472">Membrane</keyword>
<dbReference type="Gene3D" id="3.30.70.100">
    <property type="match status" value="1"/>
</dbReference>
<evidence type="ECO:0000259" key="3">
    <source>
        <dbReference type="PROSITE" id="PS51725"/>
    </source>
</evidence>
<evidence type="ECO:0000256" key="2">
    <source>
        <dbReference type="SAM" id="Phobius"/>
    </source>
</evidence>